<keyword evidence="2" id="KW-0812">Transmembrane</keyword>
<feature type="compositionally biased region" description="Low complexity" evidence="1">
    <location>
        <begin position="318"/>
        <end position="335"/>
    </location>
</feature>
<organism evidence="3 4">
    <name type="scientific">Nocardia goodfellowii</name>
    <dbReference type="NCBI Taxonomy" id="882446"/>
    <lineage>
        <taxon>Bacteria</taxon>
        <taxon>Bacillati</taxon>
        <taxon>Actinomycetota</taxon>
        <taxon>Actinomycetes</taxon>
        <taxon>Mycobacteriales</taxon>
        <taxon>Nocardiaceae</taxon>
        <taxon>Nocardia</taxon>
    </lineage>
</organism>
<gene>
    <name evidence="3" type="ORF">BJ987_000259</name>
</gene>
<reference evidence="3 4" key="1">
    <citation type="submission" date="2021-03" db="EMBL/GenBank/DDBJ databases">
        <title>Sequencing the genomes of 1000 actinobacteria strains.</title>
        <authorList>
            <person name="Klenk H.-P."/>
        </authorList>
    </citation>
    <scope>NUCLEOTIDE SEQUENCE [LARGE SCALE GENOMIC DNA]</scope>
    <source>
        <strain evidence="3 4">DSM 45516</strain>
    </source>
</reference>
<evidence type="ECO:0000313" key="4">
    <source>
        <dbReference type="Proteomes" id="UP001519325"/>
    </source>
</evidence>
<dbReference type="Proteomes" id="UP001519325">
    <property type="component" value="Unassembled WGS sequence"/>
</dbReference>
<feature type="region of interest" description="Disordered" evidence="1">
    <location>
        <begin position="318"/>
        <end position="363"/>
    </location>
</feature>
<accession>A0ABS4Q8D2</accession>
<keyword evidence="4" id="KW-1185">Reference proteome</keyword>
<feature type="compositionally biased region" description="Pro residues" evidence="1">
    <location>
        <begin position="336"/>
        <end position="356"/>
    </location>
</feature>
<feature type="transmembrane region" description="Helical" evidence="2">
    <location>
        <begin position="288"/>
        <end position="311"/>
    </location>
</feature>
<comment type="caution">
    <text evidence="3">The sequence shown here is derived from an EMBL/GenBank/DDBJ whole genome shotgun (WGS) entry which is preliminary data.</text>
</comment>
<name>A0ABS4Q8D2_9NOCA</name>
<sequence>MSHVELVVTDTRIWAVGPTTHWNVPPSVVLGSNGNLVIGEPLAPPTQVSSAVQFVPADRIALLPRVPSVGEALTAVVGTIFDNLGVAVPCARVTVVCPTEWGSARRGMLDDAVRRFTHDVVFEDMAFRAVSADEGTVRSRRTVVVEFGMVSTTATTVVRSHEGVHIESTEFEPELTLAGTGVEPNAVDRLGALLGRLLDGRPADLVQVLGVSDRAKLDLIESVVRQTCGPEVDLRPISGVDLVRGPQQVEPERRPEPAASQVMPSNEWMQPLRERAAAQQAPARRRTALIFGSAAAVLVLVIAAVTAVVLLGGSDDPPGATAASATTSAVAATSAAPPPGPSGKPGPSDKPAPPGPEGQEKFGSITFVGPDLWTIKPSADGNRVELTPFDGTKQRLVVTQRKIAPGAGYQQIAADLENQMKTKPSLSELKRDYVFGGRSGLGYTEKPSDGSTVRWYVLVEYGIQVNIGCQYTADGWDELKETCEKFAGSVHVMPEQ</sequence>
<dbReference type="EMBL" id="JAGGMR010000001">
    <property type="protein sequence ID" value="MBP2187358.1"/>
    <property type="molecule type" value="Genomic_DNA"/>
</dbReference>
<keyword evidence="2" id="KW-0472">Membrane</keyword>
<dbReference type="InterPro" id="IPR023840">
    <property type="entry name" value="T7SS_Rv3446c"/>
</dbReference>
<protein>
    <submittedName>
        <fullName evidence="3">Type VII secretion-associated protein (TIGR03931 family)</fullName>
    </submittedName>
</protein>
<feature type="region of interest" description="Disordered" evidence="1">
    <location>
        <begin position="245"/>
        <end position="268"/>
    </location>
</feature>
<evidence type="ECO:0000256" key="1">
    <source>
        <dbReference type="SAM" id="MobiDB-lite"/>
    </source>
</evidence>
<evidence type="ECO:0000256" key="2">
    <source>
        <dbReference type="SAM" id="Phobius"/>
    </source>
</evidence>
<dbReference type="RefSeq" id="WP_209883908.1">
    <property type="nucleotide sequence ID" value="NZ_JAGGMR010000001.1"/>
</dbReference>
<keyword evidence="2" id="KW-1133">Transmembrane helix</keyword>
<proteinExistence type="predicted"/>
<dbReference type="NCBIfam" id="TIGR03931">
    <property type="entry name" value="T7SS_Rv3446c"/>
    <property type="match status" value="1"/>
</dbReference>
<evidence type="ECO:0000313" key="3">
    <source>
        <dbReference type="EMBL" id="MBP2187358.1"/>
    </source>
</evidence>